<evidence type="ECO:0000256" key="1">
    <source>
        <dbReference type="ARBA" id="ARBA00023125"/>
    </source>
</evidence>
<protein>
    <submittedName>
        <fullName evidence="2">Rrf2 family transcriptional regulator</fullName>
    </submittedName>
</protein>
<reference evidence="2" key="1">
    <citation type="submission" date="2019-07" db="EMBL/GenBank/DDBJ databases">
        <title>Toxilogical consequences of a new and cryptic species of cyanobacteria (Komarekiella delphini-convector) recovered from the epidermis of a bottlenose dolphin and 1500 ft. in the air.</title>
        <authorList>
            <person name="Brown A.O."/>
            <person name="Dvorak P."/>
            <person name="Villanueva C.D."/>
            <person name="Foss A.J."/>
            <person name="Garvey A.D."/>
            <person name="Gibson Q.A."/>
            <person name="Johansen J.R."/>
            <person name="Casamatta D.A."/>
        </authorList>
    </citation>
    <scope>NUCLEOTIDE SEQUENCE</scope>
    <source>
        <strain evidence="2">SJRDD-AB1</strain>
    </source>
</reference>
<dbReference type="NCBIfam" id="TIGR00738">
    <property type="entry name" value="rrf2_super"/>
    <property type="match status" value="1"/>
</dbReference>
<dbReference type="AlphaFoldDB" id="A0AA40SWE9"/>
<keyword evidence="3" id="KW-1185">Reference proteome</keyword>
<dbReference type="PANTHER" id="PTHR33221:SF5">
    <property type="entry name" value="HTH-TYPE TRANSCRIPTIONAL REGULATOR ISCR"/>
    <property type="match status" value="1"/>
</dbReference>
<dbReference type="InterPro" id="IPR000944">
    <property type="entry name" value="Tscrpt_reg_Rrf2"/>
</dbReference>
<dbReference type="EMBL" id="VJXY01000010">
    <property type="protein sequence ID" value="MBD6616446.1"/>
    <property type="molecule type" value="Genomic_DNA"/>
</dbReference>
<dbReference type="RefSeq" id="WP_191757685.1">
    <property type="nucleotide sequence ID" value="NZ_VJXY01000010.1"/>
</dbReference>
<dbReference type="InterPro" id="IPR036388">
    <property type="entry name" value="WH-like_DNA-bd_sf"/>
</dbReference>
<dbReference type="PROSITE" id="PS01332">
    <property type="entry name" value="HTH_RRF2_1"/>
    <property type="match status" value="1"/>
</dbReference>
<dbReference type="Pfam" id="PF02082">
    <property type="entry name" value="Rrf2"/>
    <property type="match status" value="1"/>
</dbReference>
<comment type="caution">
    <text evidence="2">The sequence shown here is derived from an EMBL/GenBank/DDBJ whole genome shotgun (WGS) entry which is preliminary data.</text>
</comment>
<dbReference type="PANTHER" id="PTHR33221">
    <property type="entry name" value="WINGED HELIX-TURN-HELIX TRANSCRIPTIONAL REGULATOR, RRF2 FAMILY"/>
    <property type="match status" value="1"/>
</dbReference>
<dbReference type="GO" id="GO:0005829">
    <property type="term" value="C:cytosol"/>
    <property type="evidence" value="ECO:0007669"/>
    <property type="project" value="TreeGrafter"/>
</dbReference>
<proteinExistence type="predicted"/>
<dbReference type="InterPro" id="IPR030489">
    <property type="entry name" value="TR_Rrf2-type_CS"/>
</dbReference>
<dbReference type="GO" id="GO:0003700">
    <property type="term" value="F:DNA-binding transcription factor activity"/>
    <property type="evidence" value="ECO:0007669"/>
    <property type="project" value="TreeGrafter"/>
</dbReference>
<accession>A0AA40SWE9</accession>
<dbReference type="InterPro" id="IPR036390">
    <property type="entry name" value="WH_DNA-bd_sf"/>
</dbReference>
<organism evidence="2 3">
    <name type="scientific">Komarekiella delphini-convector SJRDD-AB1</name>
    <dbReference type="NCBI Taxonomy" id="2593771"/>
    <lineage>
        <taxon>Bacteria</taxon>
        <taxon>Bacillati</taxon>
        <taxon>Cyanobacteriota</taxon>
        <taxon>Cyanophyceae</taxon>
        <taxon>Nostocales</taxon>
        <taxon>Nostocaceae</taxon>
        <taxon>Komarekiella</taxon>
        <taxon>Komarekiella delphini-convector</taxon>
    </lineage>
</organism>
<evidence type="ECO:0000313" key="2">
    <source>
        <dbReference type="EMBL" id="MBD6616446.1"/>
    </source>
</evidence>
<sequence>MVISNKSEYALLALLELATCYPSGESLQIREIAALQDIPNRYLEQLLATLRRQGLIKSIRGAKGGYVLARDPRTITVLDAFNCMEGADVAVSNCEPNVNTVESEVIQEVWQEARQAANAVLQKYTLQDLCERRAIRKHKELMYYI</sequence>
<dbReference type="PROSITE" id="PS51197">
    <property type="entry name" value="HTH_RRF2_2"/>
    <property type="match status" value="1"/>
</dbReference>
<name>A0AA40SWE9_9NOST</name>
<dbReference type="SUPFAM" id="SSF46785">
    <property type="entry name" value="Winged helix' DNA-binding domain"/>
    <property type="match status" value="1"/>
</dbReference>
<evidence type="ECO:0000313" key="3">
    <source>
        <dbReference type="Proteomes" id="UP001165986"/>
    </source>
</evidence>
<keyword evidence="1" id="KW-0238">DNA-binding</keyword>
<dbReference type="Proteomes" id="UP001165986">
    <property type="component" value="Unassembled WGS sequence"/>
</dbReference>
<dbReference type="Gene3D" id="1.10.10.10">
    <property type="entry name" value="Winged helix-like DNA-binding domain superfamily/Winged helix DNA-binding domain"/>
    <property type="match status" value="1"/>
</dbReference>
<gene>
    <name evidence="2" type="ORF">FNW02_11510</name>
</gene>
<dbReference type="GO" id="GO:0003677">
    <property type="term" value="F:DNA binding"/>
    <property type="evidence" value="ECO:0007669"/>
    <property type="project" value="UniProtKB-KW"/>
</dbReference>